<keyword evidence="3" id="KW-0547">Nucleotide-binding</keyword>
<keyword evidence="4 7" id="KW-0418">Kinase</keyword>
<evidence type="ECO:0000259" key="6">
    <source>
        <dbReference type="PROSITE" id="PS50011"/>
    </source>
</evidence>
<protein>
    <submittedName>
        <fullName evidence="7">Protein kinase</fullName>
    </submittedName>
</protein>
<dbReference type="Proteomes" id="UP000002762">
    <property type="component" value="Unassembled WGS sequence"/>
</dbReference>
<name>J4KPC3_BEAB2</name>
<evidence type="ECO:0000313" key="8">
    <source>
        <dbReference type="Proteomes" id="UP000002762"/>
    </source>
</evidence>
<keyword evidence="1" id="KW-0723">Serine/threonine-protein kinase</keyword>
<evidence type="ECO:0000256" key="5">
    <source>
        <dbReference type="ARBA" id="ARBA00022840"/>
    </source>
</evidence>
<organism evidence="7 8">
    <name type="scientific">Beauveria bassiana (strain ARSEF 2860)</name>
    <name type="common">White muscardine disease fungus</name>
    <name type="synonym">Tritirachium shiotae</name>
    <dbReference type="NCBI Taxonomy" id="655819"/>
    <lineage>
        <taxon>Eukaryota</taxon>
        <taxon>Fungi</taxon>
        <taxon>Dikarya</taxon>
        <taxon>Ascomycota</taxon>
        <taxon>Pezizomycotina</taxon>
        <taxon>Sordariomycetes</taxon>
        <taxon>Hypocreomycetidae</taxon>
        <taxon>Hypocreales</taxon>
        <taxon>Cordycipitaceae</taxon>
        <taxon>Beauveria</taxon>
    </lineage>
</organism>
<dbReference type="InParanoid" id="J4KPC3"/>
<dbReference type="PROSITE" id="PS50011">
    <property type="entry name" value="PROTEIN_KINASE_DOM"/>
    <property type="match status" value="1"/>
</dbReference>
<dbReference type="OrthoDB" id="4867990at2759"/>
<dbReference type="Gene3D" id="3.30.200.20">
    <property type="entry name" value="Phosphorylase Kinase, domain 1"/>
    <property type="match status" value="1"/>
</dbReference>
<dbReference type="AlphaFoldDB" id="J4KPC3"/>
<dbReference type="PANTHER" id="PTHR45646">
    <property type="entry name" value="SERINE/THREONINE-PROTEIN KINASE DOA-RELATED"/>
    <property type="match status" value="1"/>
</dbReference>
<proteinExistence type="predicted"/>
<dbReference type="SUPFAM" id="SSF56112">
    <property type="entry name" value="Protein kinase-like (PK-like)"/>
    <property type="match status" value="1"/>
</dbReference>
<sequence>MYAAQVTKHFMKTGRTRLFLSSTQFFFSRSCPVRPGARTLRKLTTGVQTIPTAGFDILPLHVPIEEETTPSYAAEKFYPVKLGEIFHARYQVLAKLGFGTTSTVWLCRDLQKDCYSTMKICITGQGIDNEVKISEQISSVIAEHPGRERLRMVLDNFKVAGPHGSHECLIFAPLGLTYTDFRMLFPERGLSKEILQQTLAMLILALDFLHQIGVVHTGVNDPNAIAKVEQGELKSPCPRKVLADRTIYRSWTMPITSGAPVLCDFGAARLGEPGQKHSGDVMPGVYRAPEIILDMEWDSQIDIWSIGLMVWDLFEGGRLFRAVKDGHLDDEQHLAEMVSLLGPPPKAFLQRSSKCRQYWDSDGNWIAATPIPAQSLESREKRLNGEDKALMLQFVRKILRWLPEDRSSAQDLFEDKFLTQNM</sequence>
<gene>
    <name evidence="7" type="ORF">BBA_03778</name>
</gene>
<feature type="domain" description="Protein kinase" evidence="6">
    <location>
        <begin position="90"/>
        <end position="418"/>
    </location>
</feature>
<dbReference type="RefSeq" id="XP_008597097.1">
    <property type="nucleotide sequence ID" value="XM_008598875.1"/>
</dbReference>
<evidence type="ECO:0000256" key="4">
    <source>
        <dbReference type="ARBA" id="ARBA00022777"/>
    </source>
</evidence>
<keyword evidence="5" id="KW-0067">ATP-binding</keyword>
<dbReference type="InterPro" id="IPR011009">
    <property type="entry name" value="Kinase-like_dom_sf"/>
</dbReference>
<dbReference type="PANTHER" id="PTHR45646:SF11">
    <property type="entry name" value="SERINE_THREONINE-PROTEIN KINASE DOA"/>
    <property type="match status" value="1"/>
</dbReference>
<dbReference type="GO" id="GO:0004674">
    <property type="term" value="F:protein serine/threonine kinase activity"/>
    <property type="evidence" value="ECO:0007669"/>
    <property type="project" value="UniProtKB-KW"/>
</dbReference>
<evidence type="ECO:0000313" key="7">
    <source>
        <dbReference type="EMBL" id="EJP67204.1"/>
    </source>
</evidence>
<dbReference type="GO" id="GO:0005524">
    <property type="term" value="F:ATP binding"/>
    <property type="evidence" value="ECO:0007669"/>
    <property type="project" value="UniProtKB-KW"/>
</dbReference>
<dbReference type="SMART" id="SM00220">
    <property type="entry name" value="S_TKc"/>
    <property type="match status" value="1"/>
</dbReference>
<dbReference type="EMBL" id="JH725157">
    <property type="protein sequence ID" value="EJP67204.1"/>
    <property type="molecule type" value="Genomic_DNA"/>
</dbReference>
<dbReference type="HOGENOM" id="CLU_000288_81_1_1"/>
<keyword evidence="2" id="KW-0808">Transferase</keyword>
<dbReference type="InterPro" id="IPR000719">
    <property type="entry name" value="Prot_kinase_dom"/>
</dbReference>
<dbReference type="Pfam" id="PF00069">
    <property type="entry name" value="Pkinase"/>
    <property type="match status" value="1"/>
</dbReference>
<keyword evidence="8" id="KW-1185">Reference proteome</keyword>
<dbReference type="GeneID" id="19886790"/>
<dbReference type="InterPro" id="IPR051175">
    <property type="entry name" value="CLK_kinases"/>
</dbReference>
<evidence type="ECO:0000256" key="1">
    <source>
        <dbReference type="ARBA" id="ARBA00022527"/>
    </source>
</evidence>
<dbReference type="GO" id="GO:0005634">
    <property type="term" value="C:nucleus"/>
    <property type="evidence" value="ECO:0007669"/>
    <property type="project" value="TreeGrafter"/>
</dbReference>
<accession>J4KPC3</accession>
<dbReference type="GO" id="GO:0043484">
    <property type="term" value="P:regulation of RNA splicing"/>
    <property type="evidence" value="ECO:0007669"/>
    <property type="project" value="TreeGrafter"/>
</dbReference>
<evidence type="ECO:0000256" key="2">
    <source>
        <dbReference type="ARBA" id="ARBA00022679"/>
    </source>
</evidence>
<evidence type="ECO:0000256" key="3">
    <source>
        <dbReference type="ARBA" id="ARBA00022741"/>
    </source>
</evidence>
<reference evidence="7 8" key="1">
    <citation type="journal article" date="2012" name="Sci. Rep.">
        <title>Genomic perspectives on the evolution of fungal entomopathogenicity in Beauveria bassiana.</title>
        <authorList>
            <person name="Xiao G."/>
            <person name="Ying S.H."/>
            <person name="Zheng P."/>
            <person name="Wang Z.L."/>
            <person name="Zhang S."/>
            <person name="Xie X.Q."/>
            <person name="Shang Y."/>
            <person name="St Leger R.J."/>
            <person name="Zhao G.P."/>
            <person name="Wang C."/>
            <person name="Feng M.G."/>
        </authorList>
    </citation>
    <scope>NUCLEOTIDE SEQUENCE [LARGE SCALE GENOMIC DNA]</scope>
    <source>
        <strain evidence="7 8">ARSEF 2860</strain>
    </source>
</reference>
<dbReference type="Gene3D" id="1.10.510.10">
    <property type="entry name" value="Transferase(Phosphotransferase) domain 1"/>
    <property type="match status" value="1"/>
</dbReference>